<dbReference type="Proteomes" id="UP001054252">
    <property type="component" value="Unassembled WGS sequence"/>
</dbReference>
<protein>
    <submittedName>
        <fullName evidence="1">Uncharacterized protein</fullName>
    </submittedName>
</protein>
<name>A0AAV5JIM1_9ROSI</name>
<sequence length="60" mass="6759">MPHEILRFIFESENDHESWFSVNLVGFCLRCGHVFSDPASGGGLQMLAHVDMLVIEPVRS</sequence>
<evidence type="ECO:0000313" key="2">
    <source>
        <dbReference type="Proteomes" id="UP001054252"/>
    </source>
</evidence>
<comment type="caution">
    <text evidence="1">The sequence shown here is derived from an EMBL/GenBank/DDBJ whole genome shotgun (WGS) entry which is preliminary data.</text>
</comment>
<accession>A0AAV5JIM1</accession>
<evidence type="ECO:0000313" key="1">
    <source>
        <dbReference type="EMBL" id="GKV12286.1"/>
    </source>
</evidence>
<proteinExistence type="predicted"/>
<dbReference type="AlphaFoldDB" id="A0AAV5JIM1"/>
<gene>
    <name evidence="1" type="ORF">SLEP1_g23454</name>
</gene>
<reference evidence="1 2" key="1">
    <citation type="journal article" date="2021" name="Commun. Biol.">
        <title>The genome of Shorea leprosula (Dipterocarpaceae) highlights the ecological relevance of drought in aseasonal tropical rainforests.</title>
        <authorList>
            <person name="Ng K.K.S."/>
            <person name="Kobayashi M.J."/>
            <person name="Fawcett J.A."/>
            <person name="Hatakeyama M."/>
            <person name="Paape T."/>
            <person name="Ng C.H."/>
            <person name="Ang C.C."/>
            <person name="Tnah L.H."/>
            <person name="Lee C.T."/>
            <person name="Nishiyama T."/>
            <person name="Sese J."/>
            <person name="O'Brien M.J."/>
            <person name="Copetti D."/>
            <person name="Mohd Noor M.I."/>
            <person name="Ong R.C."/>
            <person name="Putra M."/>
            <person name="Sireger I.Z."/>
            <person name="Indrioko S."/>
            <person name="Kosugi Y."/>
            <person name="Izuno A."/>
            <person name="Isagi Y."/>
            <person name="Lee S.L."/>
            <person name="Shimizu K.K."/>
        </authorList>
    </citation>
    <scope>NUCLEOTIDE SEQUENCE [LARGE SCALE GENOMIC DNA]</scope>
    <source>
        <strain evidence="1">214</strain>
    </source>
</reference>
<keyword evidence="2" id="KW-1185">Reference proteome</keyword>
<organism evidence="1 2">
    <name type="scientific">Rubroshorea leprosula</name>
    <dbReference type="NCBI Taxonomy" id="152421"/>
    <lineage>
        <taxon>Eukaryota</taxon>
        <taxon>Viridiplantae</taxon>
        <taxon>Streptophyta</taxon>
        <taxon>Embryophyta</taxon>
        <taxon>Tracheophyta</taxon>
        <taxon>Spermatophyta</taxon>
        <taxon>Magnoliopsida</taxon>
        <taxon>eudicotyledons</taxon>
        <taxon>Gunneridae</taxon>
        <taxon>Pentapetalae</taxon>
        <taxon>rosids</taxon>
        <taxon>malvids</taxon>
        <taxon>Malvales</taxon>
        <taxon>Dipterocarpaceae</taxon>
        <taxon>Rubroshorea</taxon>
    </lineage>
</organism>
<dbReference type="EMBL" id="BPVZ01000036">
    <property type="protein sequence ID" value="GKV12286.1"/>
    <property type="molecule type" value="Genomic_DNA"/>
</dbReference>